<evidence type="ECO:0000313" key="2">
    <source>
        <dbReference type="Proteomes" id="UP001596505"/>
    </source>
</evidence>
<sequence length="51" mass="6102">MEKYNLNDDQIIKDMSLEKLLTDERKHALQKRKYALKKQKAIVKLRENKGS</sequence>
<gene>
    <name evidence="1" type="ORF">ACFQRG_05120</name>
</gene>
<name>A0ABW2PSI4_9BACL</name>
<keyword evidence="2" id="KW-1185">Reference proteome</keyword>
<reference evidence="2" key="1">
    <citation type="journal article" date="2019" name="Int. J. Syst. Evol. Microbiol.">
        <title>The Global Catalogue of Microorganisms (GCM) 10K type strain sequencing project: providing services to taxonomists for standard genome sequencing and annotation.</title>
        <authorList>
            <consortium name="The Broad Institute Genomics Platform"/>
            <consortium name="The Broad Institute Genome Sequencing Center for Infectious Disease"/>
            <person name="Wu L."/>
            <person name="Ma J."/>
        </authorList>
    </citation>
    <scope>NUCLEOTIDE SEQUENCE [LARGE SCALE GENOMIC DNA]</scope>
    <source>
        <strain evidence="2">CGMCC 1.16305</strain>
    </source>
</reference>
<dbReference type="EMBL" id="JBHTCO010000004">
    <property type="protein sequence ID" value="MFC7392357.1"/>
    <property type="molecule type" value="Genomic_DNA"/>
</dbReference>
<accession>A0ABW2PSI4</accession>
<proteinExistence type="predicted"/>
<organism evidence="1 2">
    <name type="scientific">Scopulibacillus cellulosilyticus</name>
    <dbReference type="NCBI Taxonomy" id="2665665"/>
    <lineage>
        <taxon>Bacteria</taxon>
        <taxon>Bacillati</taxon>
        <taxon>Bacillota</taxon>
        <taxon>Bacilli</taxon>
        <taxon>Bacillales</taxon>
        <taxon>Sporolactobacillaceae</taxon>
        <taxon>Scopulibacillus</taxon>
    </lineage>
</organism>
<evidence type="ECO:0000313" key="1">
    <source>
        <dbReference type="EMBL" id="MFC7392357.1"/>
    </source>
</evidence>
<dbReference type="Proteomes" id="UP001596505">
    <property type="component" value="Unassembled WGS sequence"/>
</dbReference>
<protein>
    <recommendedName>
        <fullName evidence="3">Fur-regulated basic protein B</fullName>
    </recommendedName>
</protein>
<comment type="caution">
    <text evidence="1">The sequence shown here is derived from an EMBL/GenBank/DDBJ whole genome shotgun (WGS) entry which is preliminary data.</text>
</comment>
<dbReference type="RefSeq" id="WP_380964404.1">
    <property type="nucleotide sequence ID" value="NZ_JBHTCO010000004.1"/>
</dbReference>
<evidence type="ECO:0008006" key="3">
    <source>
        <dbReference type="Google" id="ProtNLM"/>
    </source>
</evidence>